<dbReference type="GO" id="GO:0046103">
    <property type="term" value="P:inosine biosynthetic process"/>
    <property type="evidence" value="ECO:0007669"/>
    <property type="project" value="TreeGrafter"/>
</dbReference>
<evidence type="ECO:0000256" key="5">
    <source>
        <dbReference type="ARBA" id="ARBA00022801"/>
    </source>
</evidence>
<feature type="signal peptide" evidence="8">
    <location>
        <begin position="1"/>
        <end position="38"/>
    </location>
</feature>
<reference evidence="10 11" key="1">
    <citation type="submission" date="2017-08" db="EMBL/GenBank/DDBJ databases">
        <title>Infants hospitalized years apart are colonized by the same room-sourced microbial strains.</title>
        <authorList>
            <person name="Brooks B."/>
            <person name="Olm M.R."/>
            <person name="Firek B.A."/>
            <person name="Baker R."/>
            <person name="Thomas B.C."/>
            <person name="Morowitz M.J."/>
            <person name="Banfield J.F."/>
        </authorList>
    </citation>
    <scope>NUCLEOTIDE SEQUENCE [LARGE SCALE GENOMIC DNA]</scope>
    <source>
        <strain evidence="10">S2_003_000_R2_4</strain>
    </source>
</reference>
<dbReference type="Proteomes" id="UP000249393">
    <property type="component" value="Unassembled WGS sequence"/>
</dbReference>
<evidence type="ECO:0000256" key="1">
    <source>
        <dbReference type="ARBA" id="ARBA00001947"/>
    </source>
</evidence>
<dbReference type="InterPro" id="IPR001365">
    <property type="entry name" value="A_deaminase_dom"/>
</dbReference>
<evidence type="ECO:0000313" key="11">
    <source>
        <dbReference type="Proteomes" id="UP000249393"/>
    </source>
</evidence>
<evidence type="ECO:0000256" key="3">
    <source>
        <dbReference type="ARBA" id="ARBA00012784"/>
    </source>
</evidence>
<dbReference type="Pfam" id="PF00962">
    <property type="entry name" value="A_deaminase"/>
    <property type="match status" value="1"/>
</dbReference>
<dbReference type="PANTHER" id="PTHR11409">
    <property type="entry name" value="ADENOSINE DEAMINASE"/>
    <property type="match status" value="1"/>
</dbReference>
<evidence type="ECO:0000256" key="7">
    <source>
        <dbReference type="SAM" id="MobiDB-lite"/>
    </source>
</evidence>
<keyword evidence="8" id="KW-0732">Signal</keyword>
<comment type="cofactor">
    <cofactor evidence="1">
        <name>Zn(2+)</name>
        <dbReference type="ChEBI" id="CHEBI:29105"/>
    </cofactor>
</comment>
<dbReference type="GO" id="GO:0043103">
    <property type="term" value="P:hypoxanthine salvage"/>
    <property type="evidence" value="ECO:0007669"/>
    <property type="project" value="TreeGrafter"/>
</dbReference>
<feature type="domain" description="Adenosine deaminase" evidence="9">
    <location>
        <begin position="268"/>
        <end position="484"/>
    </location>
</feature>
<comment type="caution">
    <text evidence="10">The sequence shown here is derived from an EMBL/GenBank/DDBJ whole genome shotgun (WGS) entry which is preliminary data.</text>
</comment>
<dbReference type="InterPro" id="IPR032466">
    <property type="entry name" value="Metal_Hydrolase"/>
</dbReference>
<feature type="region of interest" description="Disordered" evidence="7">
    <location>
        <begin position="100"/>
        <end position="120"/>
    </location>
</feature>
<organism evidence="10 11">
    <name type="scientific">Caulobacter segnis</name>
    <dbReference type="NCBI Taxonomy" id="88688"/>
    <lineage>
        <taxon>Bacteria</taxon>
        <taxon>Pseudomonadati</taxon>
        <taxon>Pseudomonadota</taxon>
        <taxon>Alphaproteobacteria</taxon>
        <taxon>Caulobacterales</taxon>
        <taxon>Caulobacteraceae</taxon>
        <taxon>Caulobacter</taxon>
    </lineage>
</organism>
<dbReference type="EMBL" id="QFQZ01000026">
    <property type="protein sequence ID" value="PZR34484.1"/>
    <property type="molecule type" value="Genomic_DNA"/>
</dbReference>
<dbReference type="GO" id="GO:0005829">
    <property type="term" value="C:cytosol"/>
    <property type="evidence" value="ECO:0007669"/>
    <property type="project" value="TreeGrafter"/>
</dbReference>
<dbReference type="PANTHER" id="PTHR11409:SF43">
    <property type="entry name" value="ADENOSINE DEAMINASE"/>
    <property type="match status" value="1"/>
</dbReference>
<evidence type="ECO:0000259" key="9">
    <source>
        <dbReference type="Pfam" id="PF00962"/>
    </source>
</evidence>
<dbReference type="InterPro" id="IPR006330">
    <property type="entry name" value="Ado/ade_deaminase"/>
</dbReference>
<dbReference type="GO" id="GO:0006154">
    <property type="term" value="P:adenosine catabolic process"/>
    <property type="evidence" value="ECO:0007669"/>
    <property type="project" value="TreeGrafter"/>
</dbReference>
<dbReference type="GO" id="GO:0046872">
    <property type="term" value="F:metal ion binding"/>
    <property type="evidence" value="ECO:0007669"/>
    <property type="project" value="UniProtKB-KW"/>
</dbReference>
<name>A0A2W5X1V3_9CAUL</name>
<evidence type="ECO:0000256" key="8">
    <source>
        <dbReference type="SAM" id="SignalP"/>
    </source>
</evidence>
<protein>
    <recommendedName>
        <fullName evidence="3">adenosine deaminase</fullName>
        <ecNumber evidence="3">3.5.4.4</ecNumber>
    </recommendedName>
</protein>
<keyword evidence="4" id="KW-0479">Metal-binding</keyword>
<comment type="similarity">
    <text evidence="2">Belongs to the metallo-dependent hydrolases superfamily. Adenosine and AMP deaminases family.</text>
</comment>
<evidence type="ECO:0000256" key="4">
    <source>
        <dbReference type="ARBA" id="ARBA00022723"/>
    </source>
</evidence>
<accession>A0A2W5X1V3</accession>
<keyword evidence="6" id="KW-0862">Zinc</keyword>
<dbReference type="SUPFAM" id="SSF51556">
    <property type="entry name" value="Metallo-dependent hydrolases"/>
    <property type="match status" value="1"/>
</dbReference>
<evidence type="ECO:0000256" key="2">
    <source>
        <dbReference type="ARBA" id="ARBA00006676"/>
    </source>
</evidence>
<evidence type="ECO:0000256" key="6">
    <source>
        <dbReference type="ARBA" id="ARBA00022833"/>
    </source>
</evidence>
<feature type="chain" id="PRO_5015900206" description="adenosine deaminase" evidence="8">
    <location>
        <begin position="39"/>
        <end position="541"/>
    </location>
</feature>
<evidence type="ECO:0000313" key="10">
    <source>
        <dbReference type="EMBL" id="PZR34484.1"/>
    </source>
</evidence>
<proteinExistence type="inferred from homology"/>
<dbReference type="Gene3D" id="3.20.20.140">
    <property type="entry name" value="Metal-dependent hydrolases"/>
    <property type="match status" value="1"/>
</dbReference>
<dbReference type="AlphaFoldDB" id="A0A2W5X1V3"/>
<sequence length="541" mass="58297">MRRGRLHVEGGSMTSVLKMSLAALMVAASLASGAPASAQTSPNELDALFARAATSRPLLRILLTKLPKGADLHNHAGGGTYAEDFVAWAAEADGCFSKSTQSLEPGPCAGNTDLTPLRGLPERDPDLYSDILDALSTRRFEQGVGDPEISGHRRFFRTFGRSGRVGGADRGVRIQAEALRQAALDNTLYLELMAGSNASRPVIEASAAMPWVDPWIKTADGSPPDRLDAKILRERLDRLAPVIAKATAASTVLADANDKAIAALNRCGTAKPEPACAVTLRYLLSISRQRPPEVVFGQMAAAFALVKADPRYVGINILEPEDGPVSLRDYRLHMRLFAFFKTLYPDVPLTLHAGELAMGLTPPRDMRFHMTEAVEVAGARRIGHGVSIAYEDDADKLLARMARDKIAVEINLTSNDVILGVKGKDHPLPLYLAAGVPVTLSTDDLGVSRSDLTNEYMRAVVEQGVRYGQLKQMSRDSLTYSFLQGASLWDGACAAVKGPTPSTPCAAVLKASPKARDQWRLERAFDAYEIEMKAIVGKLAP</sequence>
<gene>
    <name evidence="10" type="ORF">DI526_10240</name>
</gene>
<keyword evidence="5" id="KW-0378">Hydrolase</keyword>
<dbReference type="EC" id="3.5.4.4" evidence="3"/>
<dbReference type="GO" id="GO:0004000">
    <property type="term" value="F:adenosine deaminase activity"/>
    <property type="evidence" value="ECO:0007669"/>
    <property type="project" value="UniProtKB-ARBA"/>
</dbReference>